<dbReference type="EMBL" id="MCGE01000003">
    <property type="protein sequence ID" value="ORZ22982.1"/>
    <property type="molecule type" value="Genomic_DNA"/>
</dbReference>
<dbReference type="GO" id="GO:0006139">
    <property type="term" value="P:nucleobase-containing compound metabolic process"/>
    <property type="evidence" value="ECO:0007669"/>
    <property type="project" value="UniProtKB-ARBA"/>
</dbReference>
<sequence length="157" mass="17293">MTFTHEDHIKFLRQSIKVATRAKSLGGHPFGAVLIGPDKEFLGDQGNINVMNHAENVLAQTAYNNYPAEFLEKCTMYASFEPCCMCAGSCYWAGIGTVVYGMSEDRLLKLTGSSGANPTMSLPCRDVFAAGQRKVKVLGPFPELEEEIAKDHHGFWN</sequence>
<reference evidence="2 3" key="1">
    <citation type="submission" date="2016-07" db="EMBL/GenBank/DDBJ databases">
        <title>Pervasive Adenine N6-methylation of Active Genes in Fungi.</title>
        <authorList>
            <consortium name="DOE Joint Genome Institute"/>
            <person name="Mondo S.J."/>
            <person name="Dannebaum R.O."/>
            <person name="Kuo R.C."/>
            <person name="Labutti K."/>
            <person name="Haridas S."/>
            <person name="Kuo A."/>
            <person name="Salamov A."/>
            <person name="Ahrendt S.R."/>
            <person name="Lipzen A."/>
            <person name="Sullivan W."/>
            <person name="Andreopoulos W.B."/>
            <person name="Clum A."/>
            <person name="Lindquist E."/>
            <person name="Daum C."/>
            <person name="Ramamoorthy G.K."/>
            <person name="Gryganskyi A."/>
            <person name="Culley D."/>
            <person name="Magnuson J.K."/>
            <person name="James T.Y."/>
            <person name="O'Malley M.A."/>
            <person name="Stajich J.E."/>
            <person name="Spatafora J.W."/>
            <person name="Visel A."/>
            <person name="Grigoriev I.V."/>
        </authorList>
    </citation>
    <scope>NUCLEOTIDE SEQUENCE [LARGE SCALE GENOMIC DNA]</scope>
    <source>
        <strain evidence="2 3">NRRL 1336</strain>
    </source>
</reference>
<dbReference type="GO" id="GO:0003824">
    <property type="term" value="F:catalytic activity"/>
    <property type="evidence" value="ECO:0007669"/>
    <property type="project" value="InterPro"/>
</dbReference>
<dbReference type="Proteomes" id="UP000193560">
    <property type="component" value="Unassembled WGS sequence"/>
</dbReference>
<gene>
    <name evidence="2" type="ORF">BCR42DRAFT_403729</name>
</gene>
<dbReference type="STRING" id="90262.A0A1X2IVF5"/>
<dbReference type="SUPFAM" id="SSF53927">
    <property type="entry name" value="Cytidine deaminase-like"/>
    <property type="match status" value="1"/>
</dbReference>
<feature type="domain" description="CMP/dCMP-type deaminase" evidence="1">
    <location>
        <begin position="6"/>
        <end position="115"/>
    </location>
</feature>
<dbReference type="Gene3D" id="3.40.140.10">
    <property type="entry name" value="Cytidine Deaminase, domain 2"/>
    <property type="match status" value="1"/>
</dbReference>
<dbReference type="InterPro" id="IPR016193">
    <property type="entry name" value="Cytidine_deaminase-like"/>
</dbReference>
<name>A0A1X2IVF5_9FUNG</name>
<dbReference type="OrthoDB" id="408702at2759"/>
<evidence type="ECO:0000259" key="1">
    <source>
        <dbReference type="PROSITE" id="PS51747"/>
    </source>
</evidence>
<accession>A0A1X2IVF5</accession>
<dbReference type="PROSITE" id="PS51747">
    <property type="entry name" value="CYT_DCMP_DEAMINASES_2"/>
    <property type="match status" value="1"/>
</dbReference>
<evidence type="ECO:0000313" key="2">
    <source>
        <dbReference type="EMBL" id="ORZ22982.1"/>
    </source>
</evidence>
<dbReference type="Pfam" id="PF00383">
    <property type="entry name" value="dCMP_cyt_deam_1"/>
    <property type="match status" value="1"/>
</dbReference>
<evidence type="ECO:0000313" key="3">
    <source>
        <dbReference type="Proteomes" id="UP000193560"/>
    </source>
</evidence>
<organism evidence="2 3">
    <name type="scientific">Absidia repens</name>
    <dbReference type="NCBI Taxonomy" id="90262"/>
    <lineage>
        <taxon>Eukaryota</taxon>
        <taxon>Fungi</taxon>
        <taxon>Fungi incertae sedis</taxon>
        <taxon>Mucoromycota</taxon>
        <taxon>Mucoromycotina</taxon>
        <taxon>Mucoromycetes</taxon>
        <taxon>Mucorales</taxon>
        <taxon>Cunninghamellaceae</taxon>
        <taxon>Absidia</taxon>
    </lineage>
</organism>
<dbReference type="PANTHER" id="PTHR11079">
    <property type="entry name" value="CYTOSINE DEAMINASE FAMILY MEMBER"/>
    <property type="match status" value="1"/>
</dbReference>
<proteinExistence type="predicted"/>
<dbReference type="InterPro" id="IPR002125">
    <property type="entry name" value="CMP_dCMP_dom"/>
</dbReference>
<keyword evidence="3" id="KW-1185">Reference proteome</keyword>
<protein>
    <submittedName>
        <fullName evidence="2">Zinc-binding CMP/dCMP deaminase</fullName>
    </submittedName>
</protein>
<comment type="caution">
    <text evidence="2">The sequence shown here is derived from an EMBL/GenBank/DDBJ whole genome shotgun (WGS) entry which is preliminary data.</text>
</comment>
<dbReference type="AlphaFoldDB" id="A0A1X2IVF5"/>
<dbReference type="PANTHER" id="PTHR11079:SF162">
    <property type="entry name" value="RIBOFLAVIN BIOSYNTHESIS PROTEIN PYRD, CHLOROPLASTIC"/>
    <property type="match status" value="1"/>
</dbReference>
<dbReference type="CDD" id="cd01285">
    <property type="entry name" value="nucleoside_deaminase"/>
    <property type="match status" value="1"/>
</dbReference>